<dbReference type="RefSeq" id="WP_115457054.1">
    <property type="nucleotide sequence ID" value="NZ_QRAP01000001.1"/>
</dbReference>
<sequence>MDLAGVLIATSGVIMTSALVVTVYGGMPRLFRKAPPKSEPEYNDAFTDLSVADDARQPAFGDLNVPLPAMSAVGDLNIPLPAMRTVLGTIKEKE</sequence>
<evidence type="ECO:0000256" key="1">
    <source>
        <dbReference type="SAM" id="Phobius"/>
    </source>
</evidence>
<accession>A0A370R5B5</accession>
<comment type="caution">
    <text evidence="2">The sequence shown here is derived from an EMBL/GenBank/DDBJ whole genome shotgun (WGS) entry which is preliminary data.</text>
</comment>
<dbReference type="AlphaFoldDB" id="A0A370R5B5"/>
<dbReference type="OrthoDB" id="6636973at2"/>
<organism evidence="2 3">
    <name type="scientific">Enterobacillus tribolii</name>
    <dbReference type="NCBI Taxonomy" id="1487935"/>
    <lineage>
        <taxon>Bacteria</taxon>
        <taxon>Pseudomonadati</taxon>
        <taxon>Pseudomonadota</taxon>
        <taxon>Gammaproteobacteria</taxon>
        <taxon>Enterobacterales</taxon>
        <taxon>Hafniaceae</taxon>
        <taxon>Enterobacillus</taxon>
    </lineage>
</organism>
<feature type="transmembrane region" description="Helical" evidence="1">
    <location>
        <begin position="6"/>
        <end position="27"/>
    </location>
</feature>
<keyword evidence="1" id="KW-0812">Transmembrane</keyword>
<reference evidence="2 3" key="1">
    <citation type="submission" date="2018-07" db="EMBL/GenBank/DDBJ databases">
        <title>Genomic Encyclopedia of Type Strains, Phase IV (KMG-IV): sequencing the most valuable type-strain genomes for metagenomic binning, comparative biology and taxonomic classification.</title>
        <authorList>
            <person name="Goeker M."/>
        </authorList>
    </citation>
    <scope>NUCLEOTIDE SEQUENCE [LARGE SCALE GENOMIC DNA]</scope>
    <source>
        <strain evidence="2 3">DSM 103736</strain>
    </source>
</reference>
<evidence type="ECO:0000313" key="2">
    <source>
        <dbReference type="EMBL" id="RDK97325.1"/>
    </source>
</evidence>
<gene>
    <name evidence="2" type="ORF">C8D90_101773</name>
</gene>
<evidence type="ECO:0000313" key="3">
    <source>
        <dbReference type="Proteomes" id="UP000254848"/>
    </source>
</evidence>
<keyword evidence="1" id="KW-1133">Transmembrane helix</keyword>
<dbReference type="EMBL" id="QRAP01000001">
    <property type="protein sequence ID" value="RDK97325.1"/>
    <property type="molecule type" value="Genomic_DNA"/>
</dbReference>
<keyword evidence="1" id="KW-0472">Membrane</keyword>
<name>A0A370R5B5_9GAMM</name>
<keyword evidence="3" id="KW-1185">Reference proteome</keyword>
<protein>
    <submittedName>
        <fullName evidence="2">Uncharacterized protein</fullName>
    </submittedName>
</protein>
<dbReference type="Proteomes" id="UP000254848">
    <property type="component" value="Unassembled WGS sequence"/>
</dbReference>
<proteinExistence type="predicted"/>